<keyword evidence="3" id="KW-1185">Reference proteome</keyword>
<accession>A0A8X6UDQ2</accession>
<dbReference type="Proteomes" id="UP000887013">
    <property type="component" value="Unassembled WGS sequence"/>
</dbReference>
<sequence length="106" mass="11985">MPREANEADAPEKGKSESYKNRNLNERTVHQEEGRQKKERKLADAFFVAEAAVRIDRAIKIAFLSCRGMVLAQTPIFVAFLFYTAAHKTSSARISLLPRPPLALRQ</sequence>
<feature type="compositionally biased region" description="Basic and acidic residues" evidence="1">
    <location>
        <begin position="1"/>
        <end position="36"/>
    </location>
</feature>
<comment type="caution">
    <text evidence="2">The sequence shown here is derived from an EMBL/GenBank/DDBJ whole genome shotgun (WGS) entry which is preliminary data.</text>
</comment>
<name>A0A8X6UDQ2_NEPPI</name>
<proteinExistence type="predicted"/>
<evidence type="ECO:0000313" key="2">
    <source>
        <dbReference type="EMBL" id="GFU04036.1"/>
    </source>
</evidence>
<dbReference type="EMBL" id="BMAW01027786">
    <property type="protein sequence ID" value="GFU04036.1"/>
    <property type="molecule type" value="Genomic_DNA"/>
</dbReference>
<organism evidence="2 3">
    <name type="scientific">Nephila pilipes</name>
    <name type="common">Giant wood spider</name>
    <name type="synonym">Nephila maculata</name>
    <dbReference type="NCBI Taxonomy" id="299642"/>
    <lineage>
        <taxon>Eukaryota</taxon>
        <taxon>Metazoa</taxon>
        <taxon>Ecdysozoa</taxon>
        <taxon>Arthropoda</taxon>
        <taxon>Chelicerata</taxon>
        <taxon>Arachnida</taxon>
        <taxon>Araneae</taxon>
        <taxon>Araneomorphae</taxon>
        <taxon>Entelegynae</taxon>
        <taxon>Araneoidea</taxon>
        <taxon>Nephilidae</taxon>
        <taxon>Nephila</taxon>
    </lineage>
</organism>
<dbReference type="OrthoDB" id="10513451at2759"/>
<gene>
    <name evidence="2" type="ORF">NPIL_493851</name>
</gene>
<protein>
    <submittedName>
        <fullName evidence="2">Uncharacterized protein</fullName>
    </submittedName>
</protein>
<evidence type="ECO:0000256" key="1">
    <source>
        <dbReference type="SAM" id="MobiDB-lite"/>
    </source>
</evidence>
<reference evidence="2" key="1">
    <citation type="submission" date="2020-08" db="EMBL/GenBank/DDBJ databases">
        <title>Multicomponent nature underlies the extraordinary mechanical properties of spider dragline silk.</title>
        <authorList>
            <person name="Kono N."/>
            <person name="Nakamura H."/>
            <person name="Mori M."/>
            <person name="Yoshida Y."/>
            <person name="Ohtoshi R."/>
            <person name="Malay A.D."/>
            <person name="Moran D.A.P."/>
            <person name="Tomita M."/>
            <person name="Numata K."/>
            <person name="Arakawa K."/>
        </authorList>
    </citation>
    <scope>NUCLEOTIDE SEQUENCE</scope>
</reference>
<evidence type="ECO:0000313" key="3">
    <source>
        <dbReference type="Proteomes" id="UP000887013"/>
    </source>
</evidence>
<feature type="region of interest" description="Disordered" evidence="1">
    <location>
        <begin position="1"/>
        <end position="39"/>
    </location>
</feature>
<dbReference type="AlphaFoldDB" id="A0A8X6UDQ2"/>